<feature type="transmembrane region" description="Helical" evidence="1">
    <location>
        <begin position="227"/>
        <end position="247"/>
    </location>
</feature>
<feature type="transmembrane region" description="Helical" evidence="1">
    <location>
        <begin position="66"/>
        <end position="88"/>
    </location>
</feature>
<feature type="transmembrane region" description="Helical" evidence="1">
    <location>
        <begin position="383"/>
        <end position="407"/>
    </location>
</feature>
<feature type="transmembrane region" description="Helical" evidence="1">
    <location>
        <begin position="286"/>
        <end position="307"/>
    </location>
</feature>
<gene>
    <name evidence="2" type="ORF">FD16_GL001163</name>
</gene>
<comment type="caution">
    <text evidence="2">The sequence shown here is derived from an EMBL/GenBank/DDBJ whole genome shotgun (WGS) entry which is preliminary data.</text>
</comment>
<dbReference type="AlphaFoldDB" id="A0A0R1VY15"/>
<feature type="transmembrane region" description="Helical" evidence="1">
    <location>
        <begin position="499"/>
        <end position="517"/>
    </location>
</feature>
<feature type="transmembrane region" description="Helical" evidence="1">
    <location>
        <begin position="453"/>
        <end position="471"/>
    </location>
</feature>
<keyword evidence="1" id="KW-1133">Transmembrane helix</keyword>
<keyword evidence="1" id="KW-0472">Membrane</keyword>
<name>A0A0R1VY15_9LACO</name>
<dbReference type="STRING" id="1423807.FD16_GL001163"/>
<accession>A0A0R1VY15</accession>
<feature type="transmembrane region" description="Helical" evidence="1">
    <location>
        <begin position="152"/>
        <end position="172"/>
    </location>
</feature>
<feature type="transmembrane region" description="Helical" evidence="1">
    <location>
        <begin position="7"/>
        <end position="25"/>
    </location>
</feature>
<keyword evidence="1" id="KW-0812">Transmembrane</keyword>
<dbReference type="EMBL" id="AZGF01000027">
    <property type="protein sequence ID" value="KRM10561.1"/>
    <property type="molecule type" value="Genomic_DNA"/>
</dbReference>
<organism evidence="2 3">
    <name type="scientific">Paucilactobacillus suebicus DSM 5007 = KCTC 3549</name>
    <dbReference type="NCBI Taxonomy" id="1423807"/>
    <lineage>
        <taxon>Bacteria</taxon>
        <taxon>Bacillati</taxon>
        <taxon>Bacillota</taxon>
        <taxon>Bacilli</taxon>
        <taxon>Lactobacillales</taxon>
        <taxon>Lactobacillaceae</taxon>
        <taxon>Paucilactobacillus</taxon>
    </lineage>
</organism>
<dbReference type="Proteomes" id="UP000051820">
    <property type="component" value="Unassembled WGS sequence"/>
</dbReference>
<evidence type="ECO:0000313" key="3">
    <source>
        <dbReference type="Proteomes" id="UP000051820"/>
    </source>
</evidence>
<protein>
    <submittedName>
        <fullName evidence="2">ABC transporter permease</fullName>
    </submittedName>
</protein>
<sequence>MNLRRDWLKIVVWIAVLAGMMAGAAGKFDSLYGSKASMNSIVTTLKTPAMVSLLGPFTANKPYTVAVIYGAEMVVFMGLIAAMMNIYFAIHATRSEEDDGVTEYVLAHGVGRQSPLLASVGELVFINLVAGVIEVIGIQAASMSGTTANGSWLFGIGLAAFGFMFGMVSLLTAQIFNNARSATIWSYLVLGITFVARMVTDIQNPDYTWWTVYGWIEKLNLYNGNNWGPVLLILAMSIVILAVTVGISATRDIGAGLIAQRDGRNKASVFLRGPLTLLMRIDRVSFAVWFASLFVLGAMYGSIFGTIGNLMKTNPTIAQLLSSGAVSSANRAIVMSFANKLSLVFAVVATIPILITIFRINGDERKGYLEMMHAKPISRGKMFFSYSIHAMVVGTGTLFLAVLGMAVVGNASMKSPVLVSRFLRSFIAFWPAILIAGGVAALLVALWPRIQTVAWIVPVYGIFSLYFGPLVKLPKSLQQVSPYGWINNVPTKQIQWDTFWWMTLLGMVLFIIGYLVYRHRDLIEN</sequence>
<evidence type="ECO:0000313" key="2">
    <source>
        <dbReference type="EMBL" id="KRM10561.1"/>
    </source>
</evidence>
<feature type="transmembrane region" description="Helical" evidence="1">
    <location>
        <begin position="184"/>
        <end position="200"/>
    </location>
</feature>
<evidence type="ECO:0000256" key="1">
    <source>
        <dbReference type="SAM" id="Phobius"/>
    </source>
</evidence>
<feature type="transmembrane region" description="Helical" evidence="1">
    <location>
        <begin position="341"/>
        <end position="362"/>
    </location>
</feature>
<reference evidence="2 3" key="1">
    <citation type="journal article" date="2015" name="Genome Announc.">
        <title>Expanding the biotechnology potential of lactobacilli through comparative genomics of 213 strains and associated genera.</title>
        <authorList>
            <person name="Sun Z."/>
            <person name="Harris H.M."/>
            <person name="McCann A."/>
            <person name="Guo C."/>
            <person name="Argimon S."/>
            <person name="Zhang W."/>
            <person name="Yang X."/>
            <person name="Jeffery I.B."/>
            <person name="Cooney J.C."/>
            <person name="Kagawa T.F."/>
            <person name="Liu W."/>
            <person name="Song Y."/>
            <person name="Salvetti E."/>
            <person name="Wrobel A."/>
            <person name="Rasinkangas P."/>
            <person name="Parkhill J."/>
            <person name="Rea M.C."/>
            <person name="O'Sullivan O."/>
            <person name="Ritari J."/>
            <person name="Douillard F.P."/>
            <person name="Paul Ross R."/>
            <person name="Yang R."/>
            <person name="Briner A.E."/>
            <person name="Felis G.E."/>
            <person name="de Vos W.M."/>
            <person name="Barrangou R."/>
            <person name="Klaenhammer T.R."/>
            <person name="Caufield P.W."/>
            <person name="Cui Y."/>
            <person name="Zhang H."/>
            <person name="O'Toole P.W."/>
        </authorList>
    </citation>
    <scope>NUCLEOTIDE SEQUENCE [LARGE SCALE GENOMIC DNA]</scope>
    <source>
        <strain evidence="2 3">DSM 5007</strain>
    </source>
</reference>
<keyword evidence="3" id="KW-1185">Reference proteome</keyword>
<dbReference type="eggNOG" id="COG3559">
    <property type="taxonomic scope" value="Bacteria"/>
</dbReference>
<proteinExistence type="predicted"/>
<feature type="transmembrane region" description="Helical" evidence="1">
    <location>
        <begin position="116"/>
        <end position="140"/>
    </location>
</feature>
<dbReference type="PATRIC" id="fig|1423807.3.peg.1183"/>
<feature type="transmembrane region" description="Helical" evidence="1">
    <location>
        <begin position="427"/>
        <end position="446"/>
    </location>
</feature>